<organism evidence="2 3">
    <name type="scientific">Azospira restricta</name>
    <dbReference type="NCBI Taxonomy" id="404405"/>
    <lineage>
        <taxon>Bacteria</taxon>
        <taxon>Pseudomonadati</taxon>
        <taxon>Pseudomonadota</taxon>
        <taxon>Betaproteobacteria</taxon>
        <taxon>Rhodocyclales</taxon>
        <taxon>Rhodocyclaceae</taxon>
        <taxon>Azospira</taxon>
    </lineage>
</organism>
<gene>
    <name evidence="2" type="ORF">IWH25_17095</name>
</gene>
<dbReference type="KEGG" id="ares:IWH25_17095"/>
<evidence type="ECO:0000313" key="2">
    <source>
        <dbReference type="EMBL" id="QRJ63436.1"/>
    </source>
</evidence>
<proteinExistence type="predicted"/>
<protein>
    <submittedName>
        <fullName evidence="2">DUF1631 family protein</fullName>
    </submittedName>
</protein>
<dbReference type="AlphaFoldDB" id="A0A974PY27"/>
<keyword evidence="3" id="KW-1185">Reference proteome</keyword>
<dbReference type="Pfam" id="PF07793">
    <property type="entry name" value="DUF1631"/>
    <property type="match status" value="1"/>
</dbReference>
<accession>A0A974PY27</accession>
<evidence type="ECO:0000256" key="1">
    <source>
        <dbReference type="SAM" id="MobiDB-lite"/>
    </source>
</evidence>
<reference evidence="2" key="1">
    <citation type="submission" date="2020-11" db="EMBL/GenBank/DDBJ databases">
        <title>Azospira restricta DSM 18626 genome sequence.</title>
        <authorList>
            <person name="Moe W.M."/>
        </authorList>
    </citation>
    <scope>NUCLEOTIDE SEQUENCE</scope>
    <source>
        <strain evidence="2">DSM 18626</strain>
    </source>
</reference>
<feature type="region of interest" description="Disordered" evidence="1">
    <location>
        <begin position="1"/>
        <end position="29"/>
    </location>
</feature>
<dbReference type="RefSeq" id="WP_203386963.1">
    <property type="nucleotide sequence ID" value="NZ_CP064781.1"/>
</dbReference>
<dbReference type="Proteomes" id="UP000663444">
    <property type="component" value="Chromosome"/>
</dbReference>
<evidence type="ECO:0000313" key="3">
    <source>
        <dbReference type="Proteomes" id="UP000663444"/>
    </source>
</evidence>
<dbReference type="InterPro" id="IPR012434">
    <property type="entry name" value="DUF1631"/>
</dbReference>
<sequence>MGTQDSKGKVIPFTPPPAAGRARSETPDPAQLLGTMRDLALARRRGFDTVEHVVPPRHAAAPTVPGSAAAQPSGELDAPRLSALFIASLDDLICQRTASSVAGDWPRQGNRQLDKVAADIVDMLFGFVLDDPQIPHAASESLLAAQLPMLQMAMREPAFFADWQHPARQLLNDIAPLFKEHGERGGDATVFATFFASGMARVLDELAPNGTAFAILHHSLREFVRDTGSRTPDADAWQRAEAAARNFLERPLPPLVRDFVADHWIDVLERTAEHHAENSPQWLDALAVVDDLAWSLTAKTGEDERFRLIALIPALLARLNRGLDLIDVGREDRRPFFDALIDIHSRVLRIETAPAKTPPRAESADEQVARLRRGDWVELRHDDGGVTRERLTWISPQRGILVFSNHHGQGAIQIAPEDLVDRVKTGRATLIFDQPTDASDKNSA</sequence>
<name>A0A974PY27_9RHOO</name>
<dbReference type="EMBL" id="CP064781">
    <property type="protein sequence ID" value="QRJ63436.1"/>
    <property type="molecule type" value="Genomic_DNA"/>
</dbReference>